<protein>
    <recommendedName>
        <fullName evidence="2">F-box domain-containing protein</fullName>
    </recommendedName>
</protein>
<evidence type="ECO:0000313" key="4">
    <source>
        <dbReference type="Proteomes" id="UP000076154"/>
    </source>
</evidence>
<reference evidence="3" key="1">
    <citation type="submission" date="2018-04" db="EMBL/GenBank/DDBJ databases">
        <title>Whole genome sequencing of Hypsizygus marmoreus.</title>
        <authorList>
            <person name="Choi I.-G."/>
            <person name="Min B."/>
            <person name="Kim J.-G."/>
            <person name="Kim S."/>
            <person name="Oh Y.-L."/>
            <person name="Kong W.-S."/>
            <person name="Park H."/>
            <person name="Jeong J."/>
            <person name="Song E.-S."/>
        </authorList>
    </citation>
    <scope>NUCLEOTIDE SEQUENCE [LARGE SCALE GENOMIC DNA]</scope>
    <source>
        <strain evidence="3">51987-8</strain>
    </source>
</reference>
<dbReference type="EMBL" id="LUEZ02000071">
    <property type="protein sequence ID" value="RDB19998.1"/>
    <property type="molecule type" value="Genomic_DNA"/>
</dbReference>
<organism evidence="3 4">
    <name type="scientific">Hypsizygus marmoreus</name>
    <name type="common">White beech mushroom</name>
    <name type="synonym">Agaricus marmoreus</name>
    <dbReference type="NCBI Taxonomy" id="39966"/>
    <lineage>
        <taxon>Eukaryota</taxon>
        <taxon>Fungi</taxon>
        <taxon>Dikarya</taxon>
        <taxon>Basidiomycota</taxon>
        <taxon>Agaricomycotina</taxon>
        <taxon>Agaricomycetes</taxon>
        <taxon>Agaricomycetidae</taxon>
        <taxon>Agaricales</taxon>
        <taxon>Tricholomatineae</taxon>
        <taxon>Lyophyllaceae</taxon>
        <taxon>Hypsizygus</taxon>
    </lineage>
</organism>
<dbReference type="AlphaFoldDB" id="A0A369JDP8"/>
<dbReference type="PROSITE" id="PS50181">
    <property type="entry name" value="FBOX"/>
    <property type="match status" value="1"/>
</dbReference>
<feature type="compositionally biased region" description="Basic residues" evidence="1">
    <location>
        <begin position="1"/>
        <end position="10"/>
    </location>
</feature>
<feature type="compositionally biased region" description="Polar residues" evidence="1">
    <location>
        <begin position="637"/>
        <end position="646"/>
    </location>
</feature>
<evidence type="ECO:0000256" key="1">
    <source>
        <dbReference type="SAM" id="MobiDB-lite"/>
    </source>
</evidence>
<dbReference type="STRING" id="39966.A0A369JDP8"/>
<dbReference type="InterPro" id="IPR001810">
    <property type="entry name" value="F-box_dom"/>
</dbReference>
<comment type="caution">
    <text evidence="3">The sequence shown here is derived from an EMBL/GenBank/DDBJ whole genome shotgun (WGS) entry which is preliminary data.</text>
</comment>
<feature type="region of interest" description="Disordered" evidence="1">
    <location>
        <begin position="630"/>
        <end position="656"/>
    </location>
</feature>
<evidence type="ECO:0000313" key="3">
    <source>
        <dbReference type="EMBL" id="RDB19998.1"/>
    </source>
</evidence>
<dbReference type="InterPro" id="IPR036047">
    <property type="entry name" value="F-box-like_dom_sf"/>
</dbReference>
<dbReference type="InParanoid" id="A0A369JDP8"/>
<dbReference type="SUPFAM" id="SSF81383">
    <property type="entry name" value="F-box domain"/>
    <property type="match status" value="1"/>
</dbReference>
<name>A0A369JDP8_HYPMA</name>
<accession>A0A369JDP8</accession>
<keyword evidence="4" id="KW-1185">Reference proteome</keyword>
<feature type="domain" description="F-box" evidence="2">
    <location>
        <begin position="58"/>
        <end position="107"/>
    </location>
</feature>
<proteinExistence type="predicted"/>
<dbReference type="OrthoDB" id="2322499at2759"/>
<feature type="region of interest" description="Disordered" evidence="1">
    <location>
        <begin position="1"/>
        <end position="38"/>
    </location>
</feature>
<gene>
    <name evidence="3" type="ORF">Hypma_012988</name>
</gene>
<evidence type="ECO:0000259" key="2">
    <source>
        <dbReference type="PROSITE" id="PS50181"/>
    </source>
</evidence>
<sequence length="656" mass="75931">MLRRSTRIKTRVGNGAGKASVSTKPKPSKRRRTTKAVPVEPVEAPVPVQQTAGLRGKLKQLTEIPLELLFEVFSHLNPGDLLHLTWSCTTLREMIMRKSSAYLWKRARDNVGLPDCHPDLNEAQFAKLIFNHRCYYCQCVNAQTMLWEIGTRACKKCLSDPNKFDSDTSRFAIPKDIIPMVERPGRLPYGYCCRYTKRLNDYYLTLDDQGKTQWVQMKRMERQSRYEHTQLCEDWFYDWYDHVVAEKAKIRLRRCDAIEEKLHELGWGEELEKMREDDYTILDLPFVKQAKDLTEESWNKKEADMIDLMKRIKEKRLASEYRAIQKERRGILLDLYLGFVASQPVDAILPGPADIVFMPKFKAVIDLPRTTAIIADDFAISLQDLPKLIQDWRNKADAKLVSLINTTDSSLQATEAFLDLPTTLFRCRACGSCITYPRVLVHRCFTLVRCSYSHEHYAIFHELRCQPWAISSDILFDDSATKNAASLLSQLKMTVDSASTKALLEDPNFFIRCIRCGYRFEQAVMTWETAIKHPSECRSSLRRARLDEKDLAILKDRIAEKERSHRRFETQRHWKCLFCRKMFTWDNLVAHITETHRDGAESPLIDSVDYSLDTDLRVEVRSGIFKIPKKADAPAKNSVQSETAKATAQHAPEEQI</sequence>
<dbReference type="Proteomes" id="UP000076154">
    <property type="component" value="Unassembled WGS sequence"/>
</dbReference>